<feature type="transmembrane region" description="Helical" evidence="2">
    <location>
        <begin position="92"/>
        <end position="111"/>
    </location>
</feature>
<reference evidence="5 6" key="1">
    <citation type="submission" date="2024-04" db="EMBL/GenBank/DDBJ databases">
        <title>Arthrobacter sp. from Plains bison fecal sample.</title>
        <authorList>
            <person name="Ruzzini A."/>
        </authorList>
    </citation>
    <scope>NUCLEOTIDE SEQUENCE [LARGE SCALE GENOMIC DNA]</scope>
    <source>
        <strain evidence="5 6">EINP1</strain>
    </source>
</reference>
<dbReference type="Pfam" id="PF01757">
    <property type="entry name" value="Acyl_transf_3"/>
    <property type="match status" value="1"/>
</dbReference>
<feature type="domain" description="SGNH" evidence="4">
    <location>
        <begin position="468"/>
        <end position="677"/>
    </location>
</feature>
<keyword evidence="6" id="KW-1185">Reference proteome</keyword>
<evidence type="ECO:0000256" key="1">
    <source>
        <dbReference type="SAM" id="MobiDB-lite"/>
    </source>
</evidence>
<feature type="transmembrane region" description="Helical" evidence="2">
    <location>
        <begin position="378"/>
        <end position="396"/>
    </location>
</feature>
<feature type="transmembrane region" description="Helical" evidence="2">
    <location>
        <begin position="338"/>
        <end position="357"/>
    </location>
</feature>
<gene>
    <name evidence="5" type="ORF">AAE021_02550</name>
</gene>
<dbReference type="EMBL" id="CP151657">
    <property type="protein sequence ID" value="WZP16491.1"/>
    <property type="molecule type" value="Genomic_DNA"/>
</dbReference>
<feature type="transmembrane region" description="Helical" evidence="2">
    <location>
        <begin position="31"/>
        <end position="47"/>
    </location>
</feature>
<feature type="transmembrane region" description="Helical" evidence="2">
    <location>
        <begin position="156"/>
        <end position="178"/>
    </location>
</feature>
<dbReference type="Proteomes" id="UP001448858">
    <property type="component" value="Chromosome"/>
</dbReference>
<proteinExistence type="predicted"/>
<dbReference type="InterPro" id="IPR050879">
    <property type="entry name" value="Acyltransferase_3"/>
</dbReference>
<protein>
    <submittedName>
        <fullName evidence="5">Acyltransferase family protein</fullName>
        <ecNumber evidence="5">2.3.1.-</ecNumber>
    </submittedName>
</protein>
<keyword evidence="2" id="KW-0472">Membrane</keyword>
<dbReference type="PANTHER" id="PTHR23028">
    <property type="entry name" value="ACETYLTRANSFERASE"/>
    <property type="match status" value="1"/>
</dbReference>
<feature type="transmembrane region" description="Helical" evidence="2">
    <location>
        <begin position="248"/>
        <end position="266"/>
    </location>
</feature>
<dbReference type="Pfam" id="PF19040">
    <property type="entry name" value="SGNH"/>
    <property type="match status" value="1"/>
</dbReference>
<feature type="transmembrane region" description="Helical" evidence="2">
    <location>
        <begin position="272"/>
        <end position="293"/>
    </location>
</feature>
<feature type="transmembrane region" description="Helical" evidence="2">
    <location>
        <begin position="53"/>
        <end position="71"/>
    </location>
</feature>
<evidence type="ECO:0000259" key="4">
    <source>
        <dbReference type="Pfam" id="PF19040"/>
    </source>
</evidence>
<organism evidence="5 6">
    <name type="scientific">Arthrobacter citreus</name>
    <dbReference type="NCBI Taxonomy" id="1670"/>
    <lineage>
        <taxon>Bacteria</taxon>
        <taxon>Bacillati</taxon>
        <taxon>Actinomycetota</taxon>
        <taxon>Actinomycetes</taxon>
        <taxon>Micrococcales</taxon>
        <taxon>Micrococcaceae</taxon>
        <taxon>Arthrobacter</taxon>
    </lineage>
</organism>
<keyword evidence="5" id="KW-0012">Acyltransferase</keyword>
<accession>A0ABZ2ZXU8</accession>
<feature type="transmembrane region" description="Helical" evidence="2">
    <location>
        <begin position="314"/>
        <end position="332"/>
    </location>
</feature>
<evidence type="ECO:0000313" key="5">
    <source>
        <dbReference type="EMBL" id="WZP16491.1"/>
    </source>
</evidence>
<dbReference type="EC" id="2.3.1.-" evidence="5"/>
<feature type="transmembrane region" description="Helical" evidence="2">
    <location>
        <begin position="190"/>
        <end position="208"/>
    </location>
</feature>
<dbReference type="InterPro" id="IPR043968">
    <property type="entry name" value="SGNH"/>
</dbReference>
<sequence length="686" mass="75230">MSQLQTDASGPSAKGAPEAARQSRYRPEVQGLRALAVLMVVTYHIWFGRVSGGVDIFLLISAFLLTLSFVRKVEEGRALSLGRYWLRQFKRLLPPVAVVLIGTLAAAALLVPQSRWTEILSQSWSSLLYFQNWVLAAESVDYYAVDHSTASPLQHFWSLSIQGQVFILWPLLFAASALLARWTRVSFRKVVLVVFGLIFAGSLAYSVLETYGNQSHAYFDTRTRLWEFALGTLLALALPYLKLPRSLRIIGGWLGLAIMFSVGFLLDVQGQFPGYVALWPLAAASLIIVAGQTESRLGADRLLSWKPLIRLGDMSYALYLWHWPVLVIYLIWRGQEEAGPLGGTAIIALSLVLAYLTTKLVERPLRSSAWVNLNSRRAVAVIAVCIAVVAAPLTAWQQGLQLQSERLTAQAVQENPGARVLLADFEDRSSGEALPIPTASMLPHEWGVLPGNCENLENAPSDPMLSAVCMSAEPVEQPRKTILVAGDSHAEQWLGALEPMVEEHNYQIIALLQGGCSFGEYSDARLPGCNDFNGAVLDYALELQPDAVFTVATAAQAARPADPPVTGLPEVSEVLRQQGIPVVGVRDNPRFDFNMIQCAEANGNTAPECTRDVSEKLTDPDTVNEFFDSLPAMELMDMTDMICPGGVCGPVVGNVYVYMDDNHLTNTYTASMAGEFDRRFHAALGW</sequence>
<dbReference type="GO" id="GO:0016746">
    <property type="term" value="F:acyltransferase activity"/>
    <property type="evidence" value="ECO:0007669"/>
    <property type="project" value="UniProtKB-KW"/>
</dbReference>
<dbReference type="RefSeq" id="WP_342024102.1">
    <property type="nucleotide sequence ID" value="NZ_CP151657.1"/>
</dbReference>
<keyword evidence="2" id="KW-1133">Transmembrane helix</keyword>
<evidence type="ECO:0000256" key="2">
    <source>
        <dbReference type="SAM" id="Phobius"/>
    </source>
</evidence>
<name>A0ABZ2ZXU8_9MICC</name>
<feature type="transmembrane region" description="Helical" evidence="2">
    <location>
        <begin position="223"/>
        <end position="241"/>
    </location>
</feature>
<keyword evidence="5" id="KW-0808">Transferase</keyword>
<evidence type="ECO:0000259" key="3">
    <source>
        <dbReference type="Pfam" id="PF01757"/>
    </source>
</evidence>
<dbReference type="PANTHER" id="PTHR23028:SF53">
    <property type="entry name" value="ACYL_TRANSF_3 DOMAIN-CONTAINING PROTEIN"/>
    <property type="match status" value="1"/>
</dbReference>
<dbReference type="InterPro" id="IPR002656">
    <property type="entry name" value="Acyl_transf_3_dom"/>
</dbReference>
<feature type="region of interest" description="Disordered" evidence="1">
    <location>
        <begin position="1"/>
        <end position="22"/>
    </location>
</feature>
<feature type="domain" description="Acyltransferase 3" evidence="3">
    <location>
        <begin position="28"/>
        <end position="358"/>
    </location>
</feature>
<evidence type="ECO:0000313" key="6">
    <source>
        <dbReference type="Proteomes" id="UP001448858"/>
    </source>
</evidence>
<keyword evidence="2" id="KW-0812">Transmembrane</keyword>